<dbReference type="Pfam" id="PF13857">
    <property type="entry name" value="Ank_5"/>
    <property type="match status" value="1"/>
</dbReference>
<gene>
    <name evidence="5" type="primary">106060529</name>
</gene>
<dbReference type="AlphaFoldDB" id="A0A2C9JMW6"/>
<dbReference type="STRING" id="6526.A0A2C9JMW6"/>
<dbReference type="PANTHER" id="PTHR24166:SF48">
    <property type="entry name" value="PROTEIN VAPYRIN"/>
    <property type="match status" value="1"/>
</dbReference>
<feature type="repeat" description="ANK" evidence="3">
    <location>
        <begin position="277"/>
        <end position="309"/>
    </location>
</feature>
<dbReference type="Pfam" id="PF00023">
    <property type="entry name" value="Ank"/>
    <property type="match status" value="2"/>
</dbReference>
<feature type="repeat" description="ANK" evidence="3">
    <location>
        <begin position="310"/>
        <end position="342"/>
    </location>
</feature>
<dbReference type="OrthoDB" id="448455at2759"/>
<dbReference type="CDD" id="cd03587">
    <property type="entry name" value="SOCS"/>
    <property type="match status" value="1"/>
</dbReference>
<feature type="repeat" description="ANK" evidence="3">
    <location>
        <begin position="108"/>
        <end position="140"/>
    </location>
</feature>
<protein>
    <recommendedName>
        <fullName evidence="4">SOCS box domain-containing protein</fullName>
    </recommendedName>
</protein>
<dbReference type="Proteomes" id="UP000076420">
    <property type="component" value="Unassembled WGS sequence"/>
</dbReference>
<evidence type="ECO:0000256" key="3">
    <source>
        <dbReference type="PROSITE-ProRule" id="PRU00023"/>
    </source>
</evidence>
<dbReference type="PROSITE" id="PS50088">
    <property type="entry name" value="ANK_REPEAT"/>
    <property type="match status" value="9"/>
</dbReference>
<dbReference type="SUPFAM" id="SSF48403">
    <property type="entry name" value="Ankyrin repeat"/>
    <property type="match status" value="2"/>
</dbReference>
<dbReference type="KEGG" id="bgt:106060529"/>
<feature type="repeat" description="ANK" evidence="3">
    <location>
        <begin position="141"/>
        <end position="173"/>
    </location>
</feature>
<dbReference type="VEuPathDB" id="VectorBase:BGLB005029"/>
<organism evidence="5 6">
    <name type="scientific">Biomphalaria glabrata</name>
    <name type="common">Bloodfluke planorb</name>
    <name type="synonym">Freshwater snail</name>
    <dbReference type="NCBI Taxonomy" id="6526"/>
    <lineage>
        <taxon>Eukaryota</taxon>
        <taxon>Metazoa</taxon>
        <taxon>Spiralia</taxon>
        <taxon>Lophotrochozoa</taxon>
        <taxon>Mollusca</taxon>
        <taxon>Gastropoda</taxon>
        <taxon>Heterobranchia</taxon>
        <taxon>Euthyneura</taxon>
        <taxon>Panpulmonata</taxon>
        <taxon>Hygrophila</taxon>
        <taxon>Lymnaeoidea</taxon>
        <taxon>Planorbidae</taxon>
        <taxon>Biomphalaria</taxon>
    </lineage>
</organism>
<dbReference type="PRINTS" id="PR01415">
    <property type="entry name" value="ANKYRIN"/>
</dbReference>
<dbReference type="InterPro" id="IPR036036">
    <property type="entry name" value="SOCS_box-like_dom_sf"/>
</dbReference>
<reference evidence="5" key="1">
    <citation type="submission" date="2020-05" db="UniProtKB">
        <authorList>
            <consortium name="EnsemblMetazoa"/>
        </authorList>
    </citation>
    <scope>IDENTIFICATION</scope>
    <source>
        <strain evidence="5">BB02</strain>
    </source>
</reference>
<dbReference type="PROSITE" id="PS50225">
    <property type="entry name" value="SOCS"/>
    <property type="match status" value="1"/>
</dbReference>
<proteinExistence type="predicted"/>
<name>A0A2C9JMW6_BIOGL</name>
<dbReference type="RefSeq" id="XP_013073891.2">
    <property type="nucleotide sequence ID" value="XM_013218437.2"/>
</dbReference>
<dbReference type="PROSITE" id="PS50297">
    <property type="entry name" value="ANK_REP_REGION"/>
    <property type="match status" value="7"/>
</dbReference>
<feature type="repeat" description="ANK" evidence="3">
    <location>
        <begin position="211"/>
        <end position="243"/>
    </location>
</feature>
<evidence type="ECO:0000313" key="6">
    <source>
        <dbReference type="Proteomes" id="UP000076420"/>
    </source>
</evidence>
<dbReference type="Gene3D" id="1.25.40.20">
    <property type="entry name" value="Ankyrin repeat-containing domain"/>
    <property type="match status" value="4"/>
</dbReference>
<dbReference type="InterPro" id="IPR036770">
    <property type="entry name" value="Ankyrin_rpt-contain_sf"/>
</dbReference>
<evidence type="ECO:0000259" key="4">
    <source>
        <dbReference type="PROSITE" id="PS50225"/>
    </source>
</evidence>
<dbReference type="SUPFAM" id="SSF158235">
    <property type="entry name" value="SOCS box-like"/>
    <property type="match status" value="1"/>
</dbReference>
<feature type="repeat" description="ANK" evidence="3">
    <location>
        <begin position="244"/>
        <end position="276"/>
    </location>
</feature>
<evidence type="ECO:0000256" key="1">
    <source>
        <dbReference type="ARBA" id="ARBA00022737"/>
    </source>
</evidence>
<dbReference type="InterPro" id="IPR002110">
    <property type="entry name" value="Ankyrin_rpt"/>
</dbReference>
<dbReference type="SMART" id="SM00248">
    <property type="entry name" value="ANK"/>
    <property type="match status" value="9"/>
</dbReference>
<feature type="repeat" description="ANK" evidence="3">
    <location>
        <begin position="175"/>
        <end position="207"/>
    </location>
</feature>
<accession>A0A2C9JMW6</accession>
<dbReference type="Gene3D" id="1.10.750.20">
    <property type="entry name" value="SOCS box"/>
    <property type="match status" value="1"/>
</dbReference>
<dbReference type="InterPro" id="IPR050889">
    <property type="entry name" value="Dendritic_Spine_Reg/Scaffold"/>
</dbReference>
<feature type="repeat" description="ANK" evidence="3">
    <location>
        <begin position="377"/>
        <end position="413"/>
    </location>
</feature>
<dbReference type="SMART" id="SM00969">
    <property type="entry name" value="SOCS_box"/>
    <property type="match status" value="1"/>
</dbReference>
<dbReference type="PANTHER" id="PTHR24166">
    <property type="entry name" value="ROLLING PEBBLES, ISOFORM B"/>
    <property type="match status" value="1"/>
</dbReference>
<evidence type="ECO:0000313" key="5">
    <source>
        <dbReference type="EnsemblMetazoa" id="BGLB005029-PB"/>
    </source>
</evidence>
<dbReference type="Pfam" id="PF07525">
    <property type="entry name" value="SOCS_box"/>
    <property type="match status" value="1"/>
</dbReference>
<keyword evidence="2 3" id="KW-0040">ANK repeat</keyword>
<feature type="repeat" description="ANK" evidence="3">
    <location>
        <begin position="344"/>
        <end position="376"/>
    </location>
</feature>
<dbReference type="EnsemblMetazoa" id="BGLB005029-RD">
    <property type="protein sequence ID" value="BGLB005029-PD"/>
    <property type="gene ID" value="BGLB005029"/>
</dbReference>
<dbReference type="Pfam" id="PF12796">
    <property type="entry name" value="Ank_2"/>
    <property type="match status" value="2"/>
</dbReference>
<keyword evidence="1" id="KW-0677">Repeat</keyword>
<feature type="domain" description="SOCS box" evidence="4">
    <location>
        <begin position="509"/>
        <end position="558"/>
    </location>
</feature>
<dbReference type="VEuPathDB" id="VectorBase:BGLAX_029603"/>
<evidence type="ECO:0000256" key="2">
    <source>
        <dbReference type="ARBA" id="ARBA00023043"/>
    </source>
</evidence>
<sequence length="582" mass="64317">MMQDLSNMKHMLSSFKDMLKKENKFKTEMAAAGDSEDAQKEKMMEIFIKSMEGEHMSIIDSLLKTKLRDKRLPLDVNQCVIEASIRGNLVVLTKLLNLHPRLSHGDDENRRAIHYAAMNGHLGCVKLLLKSGASSNCSDDDGRTPLHYACSNGHLDIVKTLVTQGSSVNSCRTEIGECALHVTAATDHVNIMEVLLDNGGDVNNMTRKLKGGSTPLHIAITSDKPDMVDYLCRHGALLNMEDGFGKFPIHIACEKGVVRCIPVLIQHGADLEMLDSYNQTPLCSAALENQPAVAKLLIEHGAIVHSVDNNGFTPLHKASIKGNVELIDHLMSAGADLNKRSTKSLQTPLMTAVYFGKLEAIKRLVHYGADTTVTDINGQTPLHLVHSKIGGDPIDKILLALLEGGGRLDIRDQNHFTPLQKGIYTGVVRSNLSLPSIQLLVQAGSLLAPDKYTSGKNSPLFWLAYSGCLKEAAYLVRAGWDLNNETWIMLPGKDSMQDKLHDFMIVNFRTVPSLLHRTRQVIRSHLSSIRKFREILSSIDSLPIPSALKSYLKLEDVDPNNMDFLDWEDAGPYDEDEDESDS</sequence>
<dbReference type="EnsemblMetazoa" id="BGLB005029-RB">
    <property type="protein sequence ID" value="BGLB005029-PB"/>
    <property type="gene ID" value="BGLB005029"/>
</dbReference>
<dbReference type="GO" id="GO:0035556">
    <property type="term" value="P:intracellular signal transduction"/>
    <property type="evidence" value="ECO:0007669"/>
    <property type="project" value="InterPro"/>
</dbReference>
<dbReference type="InterPro" id="IPR001496">
    <property type="entry name" value="SOCS_box"/>
</dbReference>